<keyword evidence="1" id="KW-0175">Coiled coil</keyword>
<proteinExistence type="predicted"/>
<dbReference type="Proteomes" id="UP000315711">
    <property type="component" value="Unassembled WGS sequence"/>
</dbReference>
<evidence type="ECO:0000313" key="2">
    <source>
        <dbReference type="EMBL" id="TWI59280.1"/>
    </source>
</evidence>
<dbReference type="AlphaFoldDB" id="A0A562QSW7"/>
<evidence type="ECO:0000256" key="1">
    <source>
        <dbReference type="SAM" id="Coils"/>
    </source>
</evidence>
<organism evidence="2 3">
    <name type="scientific">Halalkalibacter nanhaiisediminis</name>
    <dbReference type="NCBI Taxonomy" id="688079"/>
    <lineage>
        <taxon>Bacteria</taxon>
        <taxon>Bacillati</taxon>
        <taxon>Bacillota</taxon>
        <taxon>Bacilli</taxon>
        <taxon>Bacillales</taxon>
        <taxon>Bacillaceae</taxon>
        <taxon>Halalkalibacter</taxon>
    </lineage>
</organism>
<protein>
    <recommendedName>
        <fullName evidence="4">Small, acid-soluble spore protein N</fullName>
    </recommendedName>
</protein>
<name>A0A562QSW7_9BACI</name>
<evidence type="ECO:0008006" key="4">
    <source>
        <dbReference type="Google" id="ProtNLM"/>
    </source>
</evidence>
<reference evidence="2 3" key="1">
    <citation type="journal article" date="2015" name="Stand. Genomic Sci.">
        <title>Genomic Encyclopedia of Bacterial and Archaeal Type Strains, Phase III: the genomes of soil and plant-associated and newly described type strains.</title>
        <authorList>
            <person name="Whitman W.B."/>
            <person name="Woyke T."/>
            <person name="Klenk H.P."/>
            <person name="Zhou Y."/>
            <person name="Lilburn T.G."/>
            <person name="Beck B.J."/>
            <person name="De Vos P."/>
            <person name="Vandamme P."/>
            <person name="Eisen J.A."/>
            <person name="Garrity G."/>
            <person name="Hugenholtz P."/>
            <person name="Kyrpides N.C."/>
        </authorList>
    </citation>
    <scope>NUCLEOTIDE SEQUENCE [LARGE SCALE GENOMIC DNA]</scope>
    <source>
        <strain evidence="2 3">CGMCC 1.10116</strain>
    </source>
</reference>
<feature type="coiled-coil region" evidence="1">
    <location>
        <begin position="4"/>
        <end position="81"/>
    </location>
</feature>
<dbReference type="RefSeq" id="WP_144449351.1">
    <property type="nucleotide sequence ID" value="NZ_VLKZ01000002.1"/>
</dbReference>
<comment type="caution">
    <text evidence="2">The sequence shown here is derived from an EMBL/GenBank/DDBJ whole genome shotgun (WGS) entry which is preliminary data.</text>
</comment>
<sequence length="85" mass="9559">MPYRKDKQQAFQAAEQAVAEATQAVGNIDSYPADAGAHIKRAEKEINEAEQQINKALTISSEHQHQQLDQYQQTIANLKQQLPNE</sequence>
<keyword evidence="3" id="KW-1185">Reference proteome</keyword>
<accession>A0A562QSW7</accession>
<evidence type="ECO:0000313" key="3">
    <source>
        <dbReference type="Proteomes" id="UP000315711"/>
    </source>
</evidence>
<dbReference type="EMBL" id="VLKZ01000002">
    <property type="protein sequence ID" value="TWI59280.1"/>
    <property type="molecule type" value="Genomic_DNA"/>
</dbReference>
<gene>
    <name evidence="2" type="ORF">IQ10_00995</name>
</gene>
<dbReference type="OrthoDB" id="2936945at2"/>